<organism evidence="2 3">
    <name type="scientific">Pleurodeles waltl</name>
    <name type="common">Iberian ribbed newt</name>
    <dbReference type="NCBI Taxonomy" id="8319"/>
    <lineage>
        <taxon>Eukaryota</taxon>
        <taxon>Metazoa</taxon>
        <taxon>Chordata</taxon>
        <taxon>Craniata</taxon>
        <taxon>Vertebrata</taxon>
        <taxon>Euteleostomi</taxon>
        <taxon>Amphibia</taxon>
        <taxon>Batrachia</taxon>
        <taxon>Caudata</taxon>
        <taxon>Salamandroidea</taxon>
        <taxon>Salamandridae</taxon>
        <taxon>Pleurodelinae</taxon>
        <taxon>Pleurodeles</taxon>
    </lineage>
</organism>
<dbReference type="AlphaFoldDB" id="A0AAV7VUS1"/>
<gene>
    <name evidence="2" type="ORF">NDU88_008195</name>
</gene>
<accession>A0AAV7VUS1</accession>
<name>A0AAV7VUS1_PLEWA</name>
<evidence type="ECO:0000313" key="2">
    <source>
        <dbReference type="EMBL" id="KAJ1204417.1"/>
    </source>
</evidence>
<sequence>MPNLHHLKFSPCDRPDWADPHNAPACSATSPPDPDEPSRSSNRGVPWPSQLEFGCIKGLLSLPEESAIGSGAGKTKTTEEKKEEDEDDRSSTDMSGRASGCAELFAPSKGCGQKERSRKPVVPFRVEGDRLRGARCEYPPHFRISVAEAGAWDLPEQG</sequence>
<dbReference type="EMBL" id="JANPWB010000003">
    <property type="protein sequence ID" value="KAJ1204417.1"/>
    <property type="molecule type" value="Genomic_DNA"/>
</dbReference>
<evidence type="ECO:0000256" key="1">
    <source>
        <dbReference type="SAM" id="MobiDB-lite"/>
    </source>
</evidence>
<comment type="caution">
    <text evidence="2">The sequence shown here is derived from an EMBL/GenBank/DDBJ whole genome shotgun (WGS) entry which is preliminary data.</text>
</comment>
<proteinExistence type="predicted"/>
<protein>
    <submittedName>
        <fullName evidence="2">Uncharacterized protein</fullName>
    </submittedName>
</protein>
<keyword evidence="3" id="KW-1185">Reference proteome</keyword>
<evidence type="ECO:0000313" key="3">
    <source>
        <dbReference type="Proteomes" id="UP001066276"/>
    </source>
</evidence>
<feature type="region of interest" description="Disordered" evidence="1">
    <location>
        <begin position="1"/>
        <end position="48"/>
    </location>
</feature>
<feature type="region of interest" description="Disordered" evidence="1">
    <location>
        <begin position="64"/>
        <end position="99"/>
    </location>
</feature>
<dbReference type="Proteomes" id="UP001066276">
    <property type="component" value="Chromosome 2_1"/>
</dbReference>
<reference evidence="2" key="1">
    <citation type="journal article" date="2022" name="bioRxiv">
        <title>Sequencing and chromosome-scale assembly of the giantPleurodeles waltlgenome.</title>
        <authorList>
            <person name="Brown T."/>
            <person name="Elewa A."/>
            <person name="Iarovenko S."/>
            <person name="Subramanian E."/>
            <person name="Araus A.J."/>
            <person name="Petzold A."/>
            <person name="Susuki M."/>
            <person name="Suzuki K.-i.T."/>
            <person name="Hayashi T."/>
            <person name="Toyoda A."/>
            <person name="Oliveira C."/>
            <person name="Osipova E."/>
            <person name="Leigh N.D."/>
            <person name="Simon A."/>
            <person name="Yun M.H."/>
        </authorList>
    </citation>
    <scope>NUCLEOTIDE SEQUENCE</scope>
    <source>
        <strain evidence="2">20211129_DDA</strain>
        <tissue evidence="2">Liver</tissue>
    </source>
</reference>